<dbReference type="EMBL" id="CP031423">
    <property type="protein sequence ID" value="AZS37690.1"/>
    <property type="molecule type" value="Genomic_DNA"/>
</dbReference>
<dbReference type="SUPFAM" id="SSF52309">
    <property type="entry name" value="N-(deoxy)ribosyltransferase-like"/>
    <property type="match status" value="1"/>
</dbReference>
<accession>A0A3S9WCD7</accession>
<feature type="region of interest" description="Disordered" evidence="1">
    <location>
        <begin position="46"/>
        <end position="94"/>
    </location>
</feature>
<dbReference type="KEGG" id="mlv:CVS47_02334"/>
<dbReference type="AlphaFoldDB" id="A0A3S9WCD7"/>
<gene>
    <name evidence="2" type="ORF">CVS47_02334</name>
</gene>
<evidence type="ECO:0000313" key="2">
    <source>
        <dbReference type="EMBL" id="AZS37690.1"/>
    </source>
</evidence>
<organism evidence="2 3">
    <name type="scientific">Microbacterium lemovicicum</name>
    <dbReference type="NCBI Taxonomy" id="1072463"/>
    <lineage>
        <taxon>Bacteria</taxon>
        <taxon>Bacillati</taxon>
        <taxon>Actinomycetota</taxon>
        <taxon>Actinomycetes</taxon>
        <taxon>Micrococcales</taxon>
        <taxon>Microbacteriaceae</taxon>
        <taxon>Microbacterium</taxon>
    </lineage>
</organism>
<dbReference type="RefSeq" id="WP_127096215.1">
    <property type="nucleotide sequence ID" value="NZ_CP031423.1"/>
</dbReference>
<dbReference type="Proteomes" id="UP000276888">
    <property type="component" value="Chromosome"/>
</dbReference>
<evidence type="ECO:0008006" key="4">
    <source>
        <dbReference type="Google" id="ProtNLM"/>
    </source>
</evidence>
<sequence>MSAIKPVIRELKDAVLKGMAHSKDKLHQVTDNVNTHLDDVVRQVRAQDTFTDRPDMPSGGSGGPTGHRPGDGHVDGNAPTPRPFPELPDPQAQDPDLVDWDLVNAIDTRTGPNDATFWSGRILDADGNPITDGTQLGAQNLTNSTHGETLEQLLDRQGMTDRMPSDWNEASTGATWREVSTQLAQNASGDVRAYVGDVRAQSVWNECEFPTLAQNGGISSVTMIDAQTGRIVDVFVR</sequence>
<evidence type="ECO:0000256" key="1">
    <source>
        <dbReference type="SAM" id="MobiDB-lite"/>
    </source>
</evidence>
<dbReference type="OrthoDB" id="3259283at2"/>
<proteinExistence type="predicted"/>
<protein>
    <recommendedName>
        <fullName evidence="4">Bacterial EndoU nuclease domain-containing protein</fullName>
    </recommendedName>
</protein>
<reference evidence="2 3" key="1">
    <citation type="submission" date="2018-08" db="EMBL/GenBank/DDBJ databases">
        <title>Microbacterium lemovicicum sp. nov., a bacterium isolated from a natural uranium-rich soil.</title>
        <authorList>
            <person name="ORTET P."/>
        </authorList>
    </citation>
    <scope>NUCLEOTIDE SEQUENCE [LARGE SCALE GENOMIC DNA]</scope>
    <source>
        <strain evidence="2 3">Viu22</strain>
    </source>
</reference>
<name>A0A3S9WCD7_9MICO</name>
<keyword evidence="3" id="KW-1185">Reference proteome</keyword>
<evidence type="ECO:0000313" key="3">
    <source>
        <dbReference type="Proteomes" id="UP000276888"/>
    </source>
</evidence>